<evidence type="ECO:0000256" key="4">
    <source>
        <dbReference type="ARBA" id="ARBA00022481"/>
    </source>
</evidence>
<dbReference type="CDD" id="cd04717">
    <property type="entry name" value="BAH_polybromo"/>
    <property type="match status" value="2"/>
</dbReference>
<feature type="domain" description="DRBM" evidence="24">
    <location>
        <begin position="1986"/>
        <end position="2053"/>
    </location>
</feature>
<dbReference type="CDD" id="cd21984">
    <property type="entry name" value="HMG-box_PB1"/>
    <property type="match status" value="1"/>
</dbReference>
<dbReference type="Pfam" id="PF16482">
    <property type="entry name" value="Staufen_C"/>
    <property type="match status" value="1"/>
</dbReference>
<keyword evidence="5" id="KW-0963">Cytoplasm</keyword>
<dbReference type="PANTHER" id="PTHR16062:SF19">
    <property type="entry name" value="PROTEIN POLYBROMO-1"/>
    <property type="match status" value="1"/>
</dbReference>
<keyword evidence="13" id="KW-0804">Transcription</keyword>
<dbReference type="PROSITE" id="PS51038">
    <property type="entry name" value="BAH"/>
    <property type="match status" value="2"/>
</dbReference>
<dbReference type="CDD" id="cd05526">
    <property type="entry name" value="Bromo_polybromo_VI"/>
    <property type="match status" value="1"/>
</dbReference>
<dbReference type="FunFam" id="2.30.30.490:FF:000003">
    <property type="entry name" value="protein polybromo-1 isoform X3"/>
    <property type="match status" value="1"/>
</dbReference>
<accession>A0A9N7UTY4</accession>
<reference evidence="26" key="1">
    <citation type="submission" date="2020-03" db="EMBL/GenBank/DDBJ databases">
        <authorList>
            <person name="Weist P."/>
        </authorList>
    </citation>
    <scope>NUCLEOTIDE SEQUENCE</scope>
</reference>
<dbReference type="GO" id="GO:0003723">
    <property type="term" value="F:RNA binding"/>
    <property type="evidence" value="ECO:0007669"/>
    <property type="project" value="UniProtKB-UniRule"/>
</dbReference>
<dbReference type="CDD" id="cd05524">
    <property type="entry name" value="Bromo_polybromo_I"/>
    <property type="match status" value="1"/>
</dbReference>
<feature type="domain" description="DRBM" evidence="24">
    <location>
        <begin position="1868"/>
        <end position="1964"/>
    </location>
</feature>
<dbReference type="PRINTS" id="PR00503">
    <property type="entry name" value="BROMODOMAIN"/>
</dbReference>
<dbReference type="GO" id="GO:0003677">
    <property type="term" value="F:DNA binding"/>
    <property type="evidence" value="ECO:0007669"/>
    <property type="project" value="UniProtKB-UniRule"/>
</dbReference>
<dbReference type="Pfam" id="PF01426">
    <property type="entry name" value="BAH"/>
    <property type="match status" value="2"/>
</dbReference>
<dbReference type="FunFam" id="1.20.920.10:FF:000015">
    <property type="entry name" value="protein polybromo-1 isoform X3"/>
    <property type="match status" value="1"/>
</dbReference>
<evidence type="ECO:0000259" key="22">
    <source>
        <dbReference type="PROSITE" id="PS50014"/>
    </source>
</evidence>
<feature type="region of interest" description="Disordered" evidence="21">
    <location>
        <begin position="929"/>
        <end position="972"/>
    </location>
</feature>
<dbReference type="InterPro" id="IPR001487">
    <property type="entry name" value="Bromodomain"/>
</dbReference>
<feature type="domain" description="Bromo" evidence="22">
    <location>
        <begin position="258"/>
        <end position="328"/>
    </location>
</feature>
<dbReference type="InterPro" id="IPR037382">
    <property type="entry name" value="Rsc/polybromo"/>
</dbReference>
<dbReference type="PROSITE" id="PS50118">
    <property type="entry name" value="HMG_BOX_2"/>
    <property type="match status" value="1"/>
</dbReference>
<evidence type="ECO:0000256" key="17">
    <source>
        <dbReference type="ARBA" id="ARBA00069815"/>
    </source>
</evidence>
<feature type="compositionally biased region" description="Basic and acidic residues" evidence="21">
    <location>
        <begin position="2168"/>
        <end position="2183"/>
    </location>
</feature>
<feature type="domain" description="DRBM" evidence="24">
    <location>
        <begin position="1785"/>
        <end position="1852"/>
    </location>
</feature>
<dbReference type="InterPro" id="IPR014720">
    <property type="entry name" value="dsRBD_dom"/>
</dbReference>
<dbReference type="GO" id="GO:0006368">
    <property type="term" value="P:transcription elongation by RNA polymerase II"/>
    <property type="evidence" value="ECO:0007669"/>
    <property type="project" value="TreeGrafter"/>
</dbReference>
<feature type="domain" description="BAH" evidence="25">
    <location>
        <begin position="985"/>
        <end position="1103"/>
    </location>
</feature>
<dbReference type="InterPro" id="IPR009071">
    <property type="entry name" value="HMG_box_dom"/>
</dbReference>
<dbReference type="CDD" id="cd05515">
    <property type="entry name" value="Bromo_polybromo_V"/>
    <property type="match status" value="1"/>
</dbReference>
<sequence length="2398" mass="270643">MCKLREKEGGVVGVRAGSCAAALSSRVYGSRMKRRQHPLDKLCCVLASGLACWLAMSASSKRRRATSPSSSVSGGGDLDDTSSTPGSGRKRRRISNVPPVDMIAVCHELFNAVRDHKDDHGRQLCDVFLRVPKRRNLPDYYEVVSQPIDMTKIQYKLKSEDYNDVEQLTADFQLMFNNAKLFYKRDTEEYQAACKLWQVYLQTRSEFVQPGDGEEDDEDGDDMMDNPGMSTEDETSTGSLKEVLEQLLEAIVSHADPSGRLVSELFQKLPSKVHYPDYYAVVKEPIDLRAIAQRIQIGYYKGVNAMAKDIDLMAKNAKTYNEPGSQVFKDANTIKKVFIQRKTELEHAEPTKTSLRIRNRRSGQGDRLSGVSVALHYGSESEDDPVLSGSVCYDEGESEAESQSSSMEMSNPIFQLYEAVRGARNNQGQVFSEPFQHLPSRREYPDYYQQIKQPIALQQIRAKMKNGEYETVEQMDTDLNLMFENAKRYNMPNSSIYKRAFRLQQIMQAKRRELLRRDDEDGDSILSSDAGSVKRKSHKKNVKKNRMKALYAAVFDAKESGTGRRLSDLFMVKPSKKDYPDYYNVILEPMDMKTIEHNVRIERYTTEEALMDDMRLMFRNARHYNEEGSQVYNDADVLEKVLKDKRKELGPSAEEEEMGSPKLKLRKIGVSPKKSKYLTPLQQRLNELYDAVRNFTDRRGRRLSTIFLRLPSRAELPDYYATIKRPIDMERLRSHMAAGRFQDVDALVEDFVLMFNNACIYNEPESLIYRDALLLHRVLLETRKHQEGGEDSGPPAVALLVRELIRNLFVSVLGHQDEESRCYSDSLAEIPAVDPASPEKPPLNFDVIRMNVDRGRYRRLDVFQEHMFEVLEKARRLHRTDSEIFEDSVELQQFFIKIRDELCKNGEILLSTALNYTLKHLHSDVEQEKRDKIPKEFEEDKKKKEEEDEEDNKDGKKAGALQGEAWQSESETERVYTKECTFENHTYHVGDFVYVEQSKPNLKPHIVCIERLWENEAGEKWLYGCWFYRPSETFHLATRKFLEKETFKSDYYNKVSFSKVSGICLVLCVKDYFKMQPEGYRPEDVYVCESRYSARNKSFKKIKIWAIPTSSVKLVSREVPMPVVRVASMFAKPKQDKLTASYAGRDGFVEKEREDVPAEMNPAEPAGQHYEQLRYNKMWFKVGDCVYIKSHGLSNPRVARIEKLWVQNGTTYFFGPIFIHPEETEHEPTKMFYKREVFLSQLEETLPMTCVIGKCMVSPFKDFLSCRSTEVSEDDVLLCESRYIETEKQMKKFKGLKRFSYSAKVVEDEIYYFRKLMVPQKEASPFLSKKIEELELKLADIEDGDDDIEDMDDEEAPVTPSMPQIPTPHSSDMETQPYTPSQSTPKVKGLSKKEGAKRKINMSGYILFSSEMRAVIKARHPDFSFGELSRLVGTEWRNLETTKKAEYEERAAKIVENQERDRPPQKQASPRAGTPVGALMGVVPSPSTMGMINQTMTPVSGMMGAYGPPYMPMQGPHEGLLSVATMSPHPAGGPHLPLHHLQQGMPGYPGMPHPGMMGAGMNGMAGSPGSGTFMQQPGMFSPGTLAPPPYPGQGQLGQPSHLQPTTPMFVAPPPKTQRVLHSEAYLKYIEGLNSESATVSKWDQTLKAQRRDTHLTKEQESRLPAHWLKSKGAHTTMADALWRLRDLMLRDSLNICQAYNLSDEAELTFKPPQSTVPPTVPPTLAFTIAELLGQPQPGYSIPCASGTLPSESASQPIRSSALPAGSATPYNTTTVSNMANPKEKTPMCLVNELARFNKIQPEYKLLCEQGPAHSKIFSVRLTLGDQHWEAEGTSIKKAQHSAAASALAETTLPKPTMRTPRNTVDGMTHTMELNALCMKLGKKPMYKPIDPYPGMRPPNFNYNVRAPGPYQRSMQQYYYPFPPVGPMLYHMELSIGGQQFVGKGRTRQLAKHEAAAKAMKVLQKEPILQQLPEMNGEPEEENLNKSEISQVFEIALKRNLPVNFEVLKEEGPPHMKSFSVCVTVGEFSGQGEGKSKKIAKKLAAAAVLRELKRLPHIPSVEKTLPRIKKKTKSIIKLQTSPEYGQGMNPISRLAQIQQAKKEKEPEYSMVTERGLPRRREFVMQVAVCGQSAEGLGPSKKVAKRNAAEKMLDLLGYKVPQPQPPKPALKTDEKTPLKKPGDGRKVTFFEPGSVEEAALSSKEEDFRLPYMSHQQLPAGILPMVPEVAQAVGACQGPQVNRPLPNPGKATITAMIANELLYAGASLTAETILKNKNNLNQLPHGPLTRPSEQLGFLASVQTLQVEYKDFPKNNKNEFVSLINCSSQPPLISHGIGKDVESCHDMAALNILKLLAELDQQSNERTGNGPVSGCGKQEMEGDLHLKQANSSTLALTLDGTV</sequence>
<evidence type="ECO:0000256" key="16">
    <source>
        <dbReference type="ARBA" id="ARBA00069785"/>
    </source>
</evidence>
<evidence type="ECO:0000256" key="5">
    <source>
        <dbReference type="ARBA" id="ARBA00022490"/>
    </source>
</evidence>
<feature type="domain" description="DRBM" evidence="24">
    <location>
        <begin position="2088"/>
        <end position="2156"/>
    </location>
</feature>
<evidence type="ECO:0000256" key="21">
    <source>
        <dbReference type="SAM" id="MobiDB-lite"/>
    </source>
</evidence>
<dbReference type="SMART" id="SM00439">
    <property type="entry name" value="BAH"/>
    <property type="match status" value="2"/>
</dbReference>
<dbReference type="SMART" id="SM00297">
    <property type="entry name" value="BROMO"/>
    <property type="match status" value="6"/>
</dbReference>
<dbReference type="CDD" id="cd19881">
    <property type="entry name" value="DSRM_STAU1_rpt2"/>
    <property type="match status" value="1"/>
</dbReference>
<dbReference type="SUPFAM" id="SSF54768">
    <property type="entry name" value="dsRNA-binding domain-like"/>
    <property type="match status" value="4"/>
</dbReference>
<evidence type="ECO:0000256" key="9">
    <source>
        <dbReference type="ARBA" id="ARBA00022884"/>
    </source>
</evidence>
<dbReference type="PANTHER" id="PTHR16062">
    <property type="entry name" value="SWI/SNF-RELATED"/>
    <property type="match status" value="1"/>
</dbReference>
<gene>
    <name evidence="26" type="ORF">PLEPLA_LOCUS25980</name>
</gene>
<evidence type="ECO:0000313" key="26">
    <source>
        <dbReference type="EMBL" id="CAB1438012.1"/>
    </source>
</evidence>
<dbReference type="GO" id="GO:0003682">
    <property type="term" value="F:chromatin binding"/>
    <property type="evidence" value="ECO:0007669"/>
    <property type="project" value="InterPro"/>
</dbReference>
<dbReference type="FunFam" id="1.20.920.10:FF:000006">
    <property type="entry name" value="protein polybromo-1 isoform X1"/>
    <property type="match status" value="1"/>
</dbReference>
<evidence type="ECO:0000256" key="10">
    <source>
        <dbReference type="ARBA" id="ARBA00023015"/>
    </source>
</evidence>
<dbReference type="FunFam" id="1.20.920.10:FF:000009">
    <property type="entry name" value="Protein polybromo-1 isoform 1"/>
    <property type="match status" value="1"/>
</dbReference>
<dbReference type="PROSITE" id="PS50137">
    <property type="entry name" value="DS_RBD"/>
    <property type="match status" value="4"/>
</dbReference>
<dbReference type="Pfam" id="PF00505">
    <property type="entry name" value="HMG_box"/>
    <property type="match status" value="1"/>
</dbReference>
<feature type="compositionally biased region" description="Polar residues" evidence="21">
    <location>
        <begin position="1361"/>
        <end position="1385"/>
    </location>
</feature>
<feature type="region of interest" description="Disordered" evidence="21">
    <location>
        <begin position="1750"/>
        <end position="1781"/>
    </location>
</feature>
<feature type="domain" description="Bromo" evidence="22">
    <location>
        <begin position="427"/>
        <end position="497"/>
    </location>
</feature>
<dbReference type="SMART" id="SM00358">
    <property type="entry name" value="DSRM"/>
    <property type="match status" value="4"/>
</dbReference>
<organism evidence="26 27">
    <name type="scientific">Pleuronectes platessa</name>
    <name type="common">European plaice</name>
    <dbReference type="NCBI Taxonomy" id="8262"/>
    <lineage>
        <taxon>Eukaryota</taxon>
        <taxon>Metazoa</taxon>
        <taxon>Chordata</taxon>
        <taxon>Craniata</taxon>
        <taxon>Vertebrata</taxon>
        <taxon>Euteleostomi</taxon>
        <taxon>Actinopterygii</taxon>
        <taxon>Neopterygii</taxon>
        <taxon>Teleostei</taxon>
        <taxon>Neoteleostei</taxon>
        <taxon>Acanthomorphata</taxon>
        <taxon>Carangaria</taxon>
        <taxon>Pleuronectiformes</taxon>
        <taxon>Pleuronectoidei</taxon>
        <taxon>Pleuronectidae</taxon>
        <taxon>Pleuronectes</taxon>
    </lineage>
</organism>
<keyword evidence="14 20" id="KW-0539">Nucleus</keyword>
<keyword evidence="11 18" id="KW-0103">Bromodomain</keyword>
<dbReference type="GO" id="GO:0005791">
    <property type="term" value="C:rough endoplasmic reticulum"/>
    <property type="evidence" value="ECO:0007669"/>
    <property type="project" value="UniProtKB-SubCell"/>
</dbReference>
<evidence type="ECO:0000256" key="13">
    <source>
        <dbReference type="ARBA" id="ARBA00023163"/>
    </source>
</evidence>
<dbReference type="InterPro" id="IPR018359">
    <property type="entry name" value="Bromodomain_CS"/>
</dbReference>
<feature type="domain" description="BAH" evidence="25">
    <location>
        <begin position="1178"/>
        <end position="1294"/>
    </location>
</feature>
<feature type="region of interest" description="Disordered" evidence="21">
    <location>
        <begin position="208"/>
        <end position="235"/>
    </location>
</feature>
<feature type="compositionally biased region" description="Acidic residues" evidence="21">
    <location>
        <begin position="212"/>
        <end position="224"/>
    </location>
</feature>
<dbReference type="FunFam" id="3.30.160.20:FF:000024">
    <property type="entry name" value="double-stranded RNA-binding protein Staufen homolog 1 isoform X1"/>
    <property type="match status" value="1"/>
</dbReference>
<evidence type="ECO:0000256" key="6">
    <source>
        <dbReference type="ARBA" id="ARBA00022737"/>
    </source>
</evidence>
<evidence type="ECO:0000256" key="19">
    <source>
        <dbReference type="PROSITE-ProRule" id="PRU00266"/>
    </source>
</evidence>
<dbReference type="EMBL" id="CADEAL010002101">
    <property type="protein sequence ID" value="CAB1438012.1"/>
    <property type="molecule type" value="Genomic_DNA"/>
</dbReference>
<feature type="compositionally biased region" description="Polar residues" evidence="21">
    <location>
        <begin position="1768"/>
        <end position="1779"/>
    </location>
</feature>
<comment type="subcellular location">
    <subcellularLocation>
        <location evidence="3">Cytoplasm</location>
    </subcellularLocation>
    <subcellularLocation>
        <location evidence="1">Nucleus</location>
    </subcellularLocation>
    <subcellularLocation>
        <location evidence="2">Rough endoplasmic reticulum</location>
    </subcellularLocation>
</comment>
<dbReference type="PROSITE" id="PS50014">
    <property type="entry name" value="BROMODOMAIN_2"/>
    <property type="match status" value="5"/>
</dbReference>
<protein>
    <recommendedName>
        <fullName evidence="17">Double-stranded RNA-binding protein Staufen homolog 1</fullName>
    </recommendedName>
    <alternativeName>
        <fullName evidence="16">Protein polybromo-1</fullName>
    </alternativeName>
</protein>
<proteinExistence type="predicted"/>
<dbReference type="InterPro" id="IPR032478">
    <property type="entry name" value="Staufen_C"/>
</dbReference>
<dbReference type="GO" id="GO:0036464">
    <property type="term" value="C:cytoplasmic ribonucleoprotein granule"/>
    <property type="evidence" value="ECO:0007669"/>
    <property type="project" value="UniProtKB-ARBA"/>
</dbReference>
<keyword evidence="8" id="KW-0156">Chromatin regulator</keyword>
<keyword evidence="12 20" id="KW-0238">DNA-binding</keyword>
<dbReference type="Pfam" id="PF00439">
    <property type="entry name" value="Bromodomain"/>
    <property type="match status" value="6"/>
</dbReference>
<dbReference type="CDD" id="cd05517">
    <property type="entry name" value="Bromo_polybromo_II"/>
    <property type="match status" value="1"/>
</dbReference>
<dbReference type="Gene3D" id="1.20.920.10">
    <property type="entry name" value="Bromodomain-like"/>
    <property type="match status" value="6"/>
</dbReference>
<dbReference type="FunFam" id="2.30.30.490:FF:000002">
    <property type="entry name" value="protein polybromo-1 isoform X3"/>
    <property type="match status" value="1"/>
</dbReference>
<evidence type="ECO:0000256" key="2">
    <source>
        <dbReference type="ARBA" id="ARBA00004427"/>
    </source>
</evidence>
<dbReference type="PROSITE" id="PS00633">
    <property type="entry name" value="BROMODOMAIN_1"/>
    <property type="match status" value="3"/>
</dbReference>
<name>A0A9N7UTY4_PLEPL</name>
<feature type="DNA-binding region" description="HMG box" evidence="20">
    <location>
        <begin position="1398"/>
        <end position="1466"/>
    </location>
</feature>
<dbReference type="FunFam" id="1.20.920.10:FF:000011">
    <property type="entry name" value="Protein polybromo-1 isoform 1"/>
    <property type="match status" value="1"/>
</dbReference>
<dbReference type="SMART" id="SM00398">
    <property type="entry name" value="HMG"/>
    <property type="match status" value="1"/>
</dbReference>
<keyword evidence="10" id="KW-0805">Transcription regulation</keyword>
<keyword evidence="27" id="KW-1185">Reference proteome</keyword>
<evidence type="ECO:0000256" key="12">
    <source>
        <dbReference type="ARBA" id="ARBA00023125"/>
    </source>
</evidence>
<feature type="compositionally biased region" description="Basic and acidic residues" evidence="21">
    <location>
        <begin position="929"/>
        <end position="945"/>
    </location>
</feature>
<dbReference type="GO" id="GO:0016586">
    <property type="term" value="C:RSC-type complex"/>
    <property type="evidence" value="ECO:0007669"/>
    <property type="project" value="InterPro"/>
</dbReference>
<dbReference type="Gene3D" id="6.10.250.1360">
    <property type="match status" value="1"/>
</dbReference>
<evidence type="ECO:0000256" key="20">
    <source>
        <dbReference type="PROSITE-ProRule" id="PRU00267"/>
    </source>
</evidence>
<dbReference type="Gene3D" id="3.30.160.20">
    <property type="match status" value="5"/>
</dbReference>
<feature type="compositionally biased region" description="Basic and acidic residues" evidence="21">
    <location>
        <begin position="1454"/>
        <end position="1464"/>
    </location>
</feature>
<feature type="domain" description="Bromo" evidence="22">
    <location>
        <begin position="120"/>
        <end position="190"/>
    </location>
</feature>
<evidence type="ECO:0000256" key="7">
    <source>
        <dbReference type="ARBA" id="ARBA00022824"/>
    </source>
</evidence>
<dbReference type="FunFam" id="3.30.160.20:FF:000007">
    <property type="entry name" value="Double-stranded RNA-binding protein Staufen homolog 1"/>
    <property type="match status" value="1"/>
</dbReference>
<comment type="function">
    <text evidence="15">Binds double-stranded RNA (regardless of the sequence) and tubulin. May play a role in specific positioning of mRNAs at given sites in the cell by cross-linking cytoskeletal and RNA components, and in stimulating their translation at the site.</text>
</comment>
<dbReference type="GO" id="GO:0006338">
    <property type="term" value="P:chromatin remodeling"/>
    <property type="evidence" value="ECO:0007669"/>
    <property type="project" value="InterPro"/>
</dbReference>
<evidence type="ECO:0000259" key="24">
    <source>
        <dbReference type="PROSITE" id="PS50137"/>
    </source>
</evidence>
<feature type="domain" description="HMG box" evidence="23">
    <location>
        <begin position="1398"/>
        <end position="1466"/>
    </location>
</feature>
<dbReference type="CDD" id="cd19887">
    <property type="entry name" value="DSRM_STAU1_rpt5"/>
    <property type="match status" value="1"/>
</dbReference>
<feature type="compositionally biased region" description="Acidic residues" evidence="21">
    <location>
        <begin position="1342"/>
        <end position="1356"/>
    </location>
</feature>
<feature type="region of interest" description="Disordered" evidence="21">
    <location>
        <begin position="63"/>
        <end position="94"/>
    </location>
</feature>
<feature type="region of interest" description="Disordered" evidence="21">
    <location>
        <begin position="1342"/>
        <end position="1394"/>
    </location>
</feature>
<dbReference type="InterPro" id="IPR037968">
    <property type="entry name" value="PBRM1_BD5"/>
</dbReference>
<evidence type="ECO:0000313" key="27">
    <source>
        <dbReference type="Proteomes" id="UP001153269"/>
    </source>
</evidence>
<feature type="region of interest" description="Disordered" evidence="21">
    <location>
        <begin position="2156"/>
        <end position="2183"/>
    </location>
</feature>
<evidence type="ECO:0000256" key="15">
    <source>
        <dbReference type="ARBA" id="ARBA00057371"/>
    </source>
</evidence>
<evidence type="ECO:0000256" key="3">
    <source>
        <dbReference type="ARBA" id="ARBA00004496"/>
    </source>
</evidence>
<dbReference type="FunFam" id="3.30.160.20:FF:000014">
    <property type="entry name" value="double-stranded RNA-binding protein Staufen homolog 1 isoform X1"/>
    <property type="match status" value="1"/>
</dbReference>
<dbReference type="InterPro" id="IPR036910">
    <property type="entry name" value="HMG_box_dom_sf"/>
</dbReference>
<evidence type="ECO:0000256" key="1">
    <source>
        <dbReference type="ARBA" id="ARBA00004123"/>
    </source>
</evidence>
<dbReference type="InterPro" id="IPR043151">
    <property type="entry name" value="BAH_sf"/>
</dbReference>
<feature type="region of interest" description="Disordered" evidence="21">
    <location>
        <begin position="1454"/>
        <end position="1477"/>
    </location>
</feature>
<evidence type="ECO:0000259" key="25">
    <source>
        <dbReference type="PROSITE" id="PS51038"/>
    </source>
</evidence>
<dbReference type="Proteomes" id="UP001153269">
    <property type="component" value="Unassembled WGS sequence"/>
</dbReference>
<evidence type="ECO:0000256" key="8">
    <source>
        <dbReference type="ARBA" id="ARBA00022853"/>
    </source>
</evidence>
<evidence type="ECO:0000256" key="11">
    <source>
        <dbReference type="ARBA" id="ARBA00023117"/>
    </source>
</evidence>
<feature type="domain" description="Bromo" evidence="22">
    <location>
        <begin position="699"/>
        <end position="769"/>
    </location>
</feature>
<dbReference type="Gene3D" id="2.30.30.490">
    <property type="match status" value="2"/>
</dbReference>
<keyword evidence="4" id="KW-0488">Methylation</keyword>
<dbReference type="Pfam" id="PF00035">
    <property type="entry name" value="dsrm"/>
    <property type="match status" value="3"/>
</dbReference>
<dbReference type="CDD" id="cd05520">
    <property type="entry name" value="Bromo_polybromo_III"/>
    <property type="match status" value="1"/>
</dbReference>
<feature type="domain" description="Bromo" evidence="22">
    <location>
        <begin position="562"/>
        <end position="632"/>
    </location>
</feature>
<dbReference type="FunFam" id="1.20.920.10:FF:000010">
    <property type="entry name" value="protein polybromo-1 isoform X3"/>
    <property type="match status" value="1"/>
</dbReference>
<dbReference type="GO" id="GO:0016514">
    <property type="term" value="C:SWI/SNF complex"/>
    <property type="evidence" value="ECO:0007669"/>
    <property type="project" value="TreeGrafter"/>
</dbReference>
<dbReference type="SUPFAM" id="SSF47095">
    <property type="entry name" value="HMG-box"/>
    <property type="match status" value="1"/>
</dbReference>
<evidence type="ECO:0000259" key="23">
    <source>
        <dbReference type="PROSITE" id="PS50118"/>
    </source>
</evidence>
<dbReference type="FunFam" id="3.30.160.20:FF:000013">
    <property type="entry name" value="double-stranded RNA-binding protein Staufen homolog 2 isoform X3"/>
    <property type="match status" value="1"/>
</dbReference>
<evidence type="ECO:0000256" key="14">
    <source>
        <dbReference type="ARBA" id="ARBA00023242"/>
    </source>
</evidence>
<keyword evidence="6" id="KW-0677">Repeat</keyword>
<dbReference type="FunFam" id="1.20.920.10:FF:000013">
    <property type="entry name" value="Protein polybromo-1 isoform 1"/>
    <property type="match status" value="1"/>
</dbReference>
<dbReference type="InterPro" id="IPR036427">
    <property type="entry name" value="Bromodomain-like_sf"/>
</dbReference>
<dbReference type="CDD" id="cd19879">
    <property type="entry name" value="DSRM_STAU1_rpt1"/>
    <property type="match status" value="1"/>
</dbReference>
<comment type="caution">
    <text evidence="26">The sequence shown here is derived from an EMBL/GenBank/DDBJ whole genome shotgun (WGS) entry which is preliminary data.</text>
</comment>
<dbReference type="SUPFAM" id="SSF47370">
    <property type="entry name" value="Bromodomain"/>
    <property type="match status" value="6"/>
</dbReference>
<dbReference type="GO" id="GO:0043005">
    <property type="term" value="C:neuron projection"/>
    <property type="evidence" value="ECO:0007669"/>
    <property type="project" value="UniProtKB-ARBA"/>
</dbReference>
<dbReference type="CDD" id="cd05518">
    <property type="entry name" value="Bromo_polybromo_IV"/>
    <property type="match status" value="1"/>
</dbReference>
<keyword evidence="7" id="KW-0256">Endoplasmic reticulum</keyword>
<dbReference type="InterPro" id="IPR001025">
    <property type="entry name" value="BAH_dom"/>
</dbReference>
<keyword evidence="9 19" id="KW-0694">RNA-binding</keyword>
<evidence type="ECO:0000256" key="18">
    <source>
        <dbReference type="PROSITE-ProRule" id="PRU00035"/>
    </source>
</evidence>